<dbReference type="EMBL" id="LNQL01000001">
    <property type="protein sequence ID" value="KSU49965.1"/>
    <property type="molecule type" value="Genomic_DNA"/>
</dbReference>
<proteinExistence type="predicted"/>
<organism evidence="2 3">
    <name type="scientific">Exiguobacterium indicum</name>
    <dbReference type="NCBI Taxonomy" id="296995"/>
    <lineage>
        <taxon>Bacteria</taxon>
        <taxon>Bacillati</taxon>
        <taxon>Bacillota</taxon>
        <taxon>Bacilli</taxon>
        <taxon>Bacillales</taxon>
        <taxon>Bacillales Family XII. Incertae Sedis</taxon>
        <taxon>Exiguobacterium</taxon>
    </lineage>
</organism>
<dbReference type="InterPro" id="IPR018695">
    <property type="entry name" value="DUF2194"/>
</dbReference>
<dbReference type="OrthoDB" id="9761886at2"/>
<protein>
    <submittedName>
        <fullName evidence="2">Polysaccharide deacetylase</fullName>
    </submittedName>
</protein>
<evidence type="ECO:0000256" key="1">
    <source>
        <dbReference type="SAM" id="Phobius"/>
    </source>
</evidence>
<keyword evidence="1" id="KW-0812">Transmembrane</keyword>
<dbReference type="Proteomes" id="UP000053797">
    <property type="component" value="Unassembled WGS sequence"/>
</dbReference>
<feature type="transmembrane region" description="Helical" evidence="1">
    <location>
        <begin position="6"/>
        <end position="26"/>
    </location>
</feature>
<keyword evidence="1" id="KW-1133">Transmembrane helix</keyword>
<evidence type="ECO:0000313" key="2">
    <source>
        <dbReference type="EMBL" id="KSU49965.1"/>
    </source>
</evidence>
<comment type="caution">
    <text evidence="2">The sequence shown here is derived from an EMBL/GenBank/DDBJ whole genome shotgun (WGS) entry which is preliminary data.</text>
</comment>
<dbReference type="InterPro" id="IPR029062">
    <property type="entry name" value="Class_I_gatase-like"/>
</dbReference>
<dbReference type="SUPFAM" id="SSF52317">
    <property type="entry name" value="Class I glutamine amidotransferase-like"/>
    <property type="match status" value="1"/>
</dbReference>
<dbReference type="Pfam" id="PF09960">
    <property type="entry name" value="DUF2194"/>
    <property type="match status" value="1"/>
</dbReference>
<name>A0A0V8GI88_9BACL</name>
<keyword evidence="1" id="KW-0472">Membrane</keyword>
<reference evidence="2 3" key="1">
    <citation type="journal article" date="2015" name="Int. J. Syst. Evol. Microbiol.">
        <title>Exiguobacterium enclense sp. nov., isolated from sediment.</title>
        <authorList>
            <person name="Dastager S.G."/>
            <person name="Mawlankar R."/>
            <person name="Sonalkar V.V."/>
            <person name="Thorat M.N."/>
            <person name="Mual P."/>
            <person name="Verma A."/>
            <person name="Krishnamurthi S."/>
            <person name="Tang S.K."/>
            <person name="Li W.J."/>
        </authorList>
    </citation>
    <scope>NUCLEOTIDE SEQUENCE [LARGE SCALE GENOMIC DNA]</scope>
    <source>
        <strain evidence="2 3">NIO-1109</strain>
    </source>
</reference>
<accession>A0A0V8GI88</accession>
<dbReference type="GO" id="GO:0005975">
    <property type="term" value="P:carbohydrate metabolic process"/>
    <property type="evidence" value="ECO:0007669"/>
    <property type="project" value="InterPro"/>
</dbReference>
<sequence>MNKKPYGYLIGLFVVLFVTMGIVQLFRLDYPHRLIPSEKTKVRSFETANTKTTEAKGEALRVYLLQNDSDLSKGVIENFSYALKYAKIDHQRIRTSDIKMLQPSDRTVLVLSGEHTKEWPYETIRKFVQQGGRLYIAGRFIDPKWGDLVGVERFGDFKENVNGMTFKKDLFPGYIDLPKTSTLFVHSIADVTLKDADVKIEADGNPILWTHEYGKGEVLFWNTSSLLEKNSRGLLVQSLSLLFPTFVSQQVAVKLAHFDDFPAPVPDASNPAIQKNYDLTVKDFFAEVWWKDMQRVAKEQDVIYSGFIIGSYKNAIYDTEKQLIENIRFPMLNFGRGLLKMGGELGLHGYNHQPLIINGETMDPSLGYITWENRKQMMKGIEEVKTAHQYFFPNEQLRSYVPPSNIIGPTGLSVLNEAFPDGLIIASLYIGDPSKGSYIQEFEPDSTYKNLYNFPRITSGYNESPEDMFVLADAVANFGLVSHFIHPDDVLDERRSKGQGWPTMERSIEKMFKTIHTDYPYLESMTQYDGYKKMKLYQESKIDVRYSKTAIEISGSQMLLPSKMVVRVNEGKLATGSFAYGQVRKLGDADDLYEVELKKNFARIPVLEGSQ</sequence>
<evidence type="ECO:0000313" key="3">
    <source>
        <dbReference type="Proteomes" id="UP000053797"/>
    </source>
</evidence>
<dbReference type="AlphaFoldDB" id="A0A0V8GI88"/>
<dbReference type="SUPFAM" id="SSF88713">
    <property type="entry name" value="Glycoside hydrolase/deacetylase"/>
    <property type="match status" value="1"/>
</dbReference>
<gene>
    <name evidence="2" type="ORF">AS033_00940</name>
</gene>
<dbReference type="RefSeq" id="WP_058264587.1">
    <property type="nucleotide sequence ID" value="NZ_FMYN01000001.1"/>
</dbReference>
<dbReference type="InterPro" id="IPR011330">
    <property type="entry name" value="Glyco_hydro/deAcase_b/a-brl"/>
</dbReference>
<dbReference type="CDD" id="cd10924">
    <property type="entry name" value="CE4_COG4878"/>
    <property type="match status" value="1"/>
</dbReference>